<keyword evidence="1" id="KW-0507">mRNA processing</keyword>
<evidence type="ECO:0000256" key="1">
    <source>
        <dbReference type="ARBA" id="ARBA00022664"/>
    </source>
</evidence>
<dbReference type="GO" id="GO:0006397">
    <property type="term" value="P:mRNA processing"/>
    <property type="evidence" value="ECO:0007669"/>
    <property type="project" value="UniProtKB-KW"/>
</dbReference>
<feature type="region of interest" description="Disordered" evidence="2">
    <location>
        <begin position="437"/>
        <end position="462"/>
    </location>
</feature>
<feature type="region of interest" description="Disordered" evidence="2">
    <location>
        <begin position="1"/>
        <end position="135"/>
    </location>
</feature>
<dbReference type="Gene3D" id="4.10.60.10">
    <property type="entry name" value="Zinc finger, CCHC-type"/>
    <property type="match status" value="1"/>
</dbReference>
<dbReference type="SMART" id="SM00343">
    <property type="entry name" value="ZnF_C2HC"/>
    <property type="match status" value="1"/>
</dbReference>
<proteinExistence type="predicted"/>
<feature type="compositionally biased region" description="Polar residues" evidence="2">
    <location>
        <begin position="1"/>
        <end position="12"/>
    </location>
</feature>
<dbReference type="AlphaFoldDB" id="A0A177UQQ0"/>
<organism evidence="3 4">
    <name type="scientific">Tilletia caries</name>
    <name type="common">wheat bunt fungus</name>
    <dbReference type="NCBI Taxonomy" id="13290"/>
    <lineage>
        <taxon>Eukaryota</taxon>
        <taxon>Fungi</taxon>
        <taxon>Dikarya</taxon>
        <taxon>Basidiomycota</taxon>
        <taxon>Ustilaginomycotina</taxon>
        <taxon>Exobasidiomycetes</taxon>
        <taxon>Tilletiales</taxon>
        <taxon>Tilletiaceae</taxon>
        <taxon>Tilletia</taxon>
    </lineage>
</organism>
<feature type="region of interest" description="Disordered" evidence="2">
    <location>
        <begin position="316"/>
        <end position="382"/>
    </location>
</feature>
<gene>
    <name evidence="3" type="ORF">A4X03_0g9001</name>
</gene>
<evidence type="ECO:0000256" key="2">
    <source>
        <dbReference type="SAM" id="MobiDB-lite"/>
    </source>
</evidence>
<feature type="compositionally biased region" description="Polar residues" evidence="2">
    <location>
        <begin position="361"/>
        <end position="373"/>
    </location>
</feature>
<accession>A0A177UQQ0</accession>
<feature type="compositionally biased region" description="Basic and acidic residues" evidence="2">
    <location>
        <begin position="109"/>
        <end position="121"/>
    </location>
</feature>
<dbReference type="GO" id="GO:0008270">
    <property type="term" value="F:zinc ion binding"/>
    <property type="evidence" value="ECO:0007669"/>
    <property type="project" value="InterPro"/>
</dbReference>
<comment type="caution">
    <text evidence="3">The sequence shown here is derived from an EMBL/GenBank/DDBJ whole genome shotgun (WGS) entry which is preliminary data.</text>
</comment>
<sequence>MLAAPGQTSTPYASVAPSFGAATTGTEEAGQVRRQGEYPPSGRRGDGGGHQPSGGPGGGGSGPPFDHGGGEPDSPGGGPSGSPSGRPPGSPPGSPRPAGTPGAGSGYPRGDRRPQRDDRPRIPRQSELGDFNPRDKRPLAFWAHKEHFRSNGLYKDRAILGVLHSCMRGEAKDWFDSLFPRPTTWHEWRSPFFQKWTEDPSTASPKMLGRMFKPKREALSTYLYDKYWLIGMESVARLLIYSSPGVDATEGDVMPLLNQRSVSELVGLVHNGLPSVWLTRLYEPMETATSWNDYVLKMTKRESYIRAELDVWIRSSSCSSDSDSDRSGGRTAESGDDGGRFRKKVAATRRSSRKKIRASAVDTNSRPASSLSPLTEEERLQRRKDREAGGCFVCHKPGHIARNCPDAHNEKTKAYVRRVETACPRIEKLIYAALRGESTSGSTSGSDDDASSTSSHDIRRIR</sequence>
<dbReference type="SUPFAM" id="SSF57756">
    <property type="entry name" value="Retrovirus zinc finger-like domains"/>
    <property type="match status" value="1"/>
</dbReference>
<protein>
    <submittedName>
        <fullName evidence="3">Uncharacterized protein</fullName>
    </submittedName>
</protein>
<dbReference type="EMBL" id="LWDD02003156">
    <property type="protein sequence ID" value="KAE8237934.1"/>
    <property type="molecule type" value="Genomic_DNA"/>
</dbReference>
<feature type="compositionally biased region" description="Pro residues" evidence="2">
    <location>
        <begin position="85"/>
        <end position="95"/>
    </location>
</feature>
<dbReference type="InterPro" id="IPR001878">
    <property type="entry name" value="Znf_CCHC"/>
</dbReference>
<evidence type="ECO:0000313" key="3">
    <source>
        <dbReference type="EMBL" id="KAE8237934.1"/>
    </source>
</evidence>
<dbReference type="PROSITE" id="PS50158">
    <property type="entry name" value="ZF_CCHC"/>
    <property type="match status" value="1"/>
</dbReference>
<feature type="compositionally biased region" description="Low complexity" evidence="2">
    <location>
        <begin position="437"/>
        <end position="455"/>
    </location>
</feature>
<dbReference type="Proteomes" id="UP000077671">
    <property type="component" value="Unassembled WGS sequence"/>
</dbReference>
<evidence type="ECO:0000313" key="4">
    <source>
        <dbReference type="Proteomes" id="UP000077671"/>
    </source>
</evidence>
<dbReference type="GO" id="GO:0003676">
    <property type="term" value="F:nucleic acid binding"/>
    <property type="evidence" value="ECO:0007669"/>
    <property type="project" value="InterPro"/>
</dbReference>
<feature type="compositionally biased region" description="Gly residues" evidence="2">
    <location>
        <begin position="48"/>
        <end position="62"/>
    </location>
</feature>
<feature type="compositionally biased region" description="Basic residues" evidence="2">
    <location>
        <begin position="341"/>
        <end position="357"/>
    </location>
</feature>
<reference evidence="3" key="2">
    <citation type="journal article" date="2019" name="IMA Fungus">
        <title>Genome sequencing and comparison of five Tilletia species to identify candidate genes for the detection of regulated species infecting wheat.</title>
        <authorList>
            <person name="Nguyen H.D.T."/>
            <person name="Sultana T."/>
            <person name="Kesanakurti P."/>
            <person name="Hambleton S."/>
        </authorList>
    </citation>
    <scope>NUCLEOTIDE SEQUENCE</scope>
    <source>
        <strain evidence="3">DAOMC 238032</strain>
    </source>
</reference>
<name>A0A177UQQ0_9BASI</name>
<reference evidence="3" key="1">
    <citation type="submission" date="2016-04" db="EMBL/GenBank/DDBJ databases">
        <authorList>
            <person name="Nguyen H.D."/>
            <person name="Kesanakurti P."/>
            <person name="Cullis J."/>
            <person name="Levesque C.A."/>
            <person name="Hambleton S."/>
        </authorList>
    </citation>
    <scope>NUCLEOTIDE SEQUENCE</scope>
    <source>
        <strain evidence="3">DAOMC 238032</strain>
    </source>
</reference>
<dbReference type="InterPro" id="IPR036875">
    <property type="entry name" value="Znf_CCHC_sf"/>
</dbReference>